<accession>A0A511N5H6</accession>
<evidence type="ECO:0000259" key="2">
    <source>
        <dbReference type="PROSITE" id="PS50887"/>
    </source>
</evidence>
<name>A0A511N5H6_DEIC1</name>
<dbReference type="GO" id="GO:0052621">
    <property type="term" value="F:diguanylate cyclase activity"/>
    <property type="evidence" value="ECO:0007669"/>
    <property type="project" value="TreeGrafter"/>
</dbReference>
<organism evidence="3 4">
    <name type="scientific">Deinococcus cellulosilyticus (strain DSM 18568 / NBRC 106333 / KACC 11606 / 5516J-15)</name>
    <dbReference type="NCBI Taxonomy" id="1223518"/>
    <lineage>
        <taxon>Bacteria</taxon>
        <taxon>Thermotogati</taxon>
        <taxon>Deinococcota</taxon>
        <taxon>Deinococci</taxon>
        <taxon>Deinococcales</taxon>
        <taxon>Deinococcaceae</taxon>
        <taxon>Deinococcus</taxon>
    </lineage>
</organism>
<reference evidence="3 4" key="1">
    <citation type="submission" date="2019-07" db="EMBL/GenBank/DDBJ databases">
        <title>Whole genome shotgun sequence of Deinococcus cellulosilyticus NBRC 106333.</title>
        <authorList>
            <person name="Hosoyama A."/>
            <person name="Uohara A."/>
            <person name="Ohji S."/>
            <person name="Ichikawa N."/>
        </authorList>
    </citation>
    <scope>NUCLEOTIDE SEQUENCE [LARGE SCALE GENOMIC DNA]</scope>
    <source>
        <strain evidence="3 4">NBRC 106333</strain>
    </source>
</reference>
<keyword evidence="4" id="KW-1185">Reference proteome</keyword>
<evidence type="ECO:0000256" key="1">
    <source>
        <dbReference type="SAM" id="Coils"/>
    </source>
</evidence>
<dbReference type="EMBL" id="BJXB01000014">
    <property type="protein sequence ID" value="GEM47661.1"/>
    <property type="molecule type" value="Genomic_DNA"/>
</dbReference>
<proteinExistence type="predicted"/>
<evidence type="ECO:0000313" key="4">
    <source>
        <dbReference type="Proteomes" id="UP000321306"/>
    </source>
</evidence>
<evidence type="ECO:0000313" key="3">
    <source>
        <dbReference type="EMBL" id="GEM47661.1"/>
    </source>
</evidence>
<keyword evidence="1" id="KW-0175">Coiled coil</keyword>
<comment type="caution">
    <text evidence="3">The sequence shown here is derived from an EMBL/GenBank/DDBJ whole genome shotgun (WGS) entry which is preliminary data.</text>
</comment>
<dbReference type="InterPro" id="IPR011990">
    <property type="entry name" value="TPR-like_helical_dom_sf"/>
</dbReference>
<dbReference type="CDD" id="cd01949">
    <property type="entry name" value="GGDEF"/>
    <property type="match status" value="1"/>
</dbReference>
<dbReference type="SMART" id="SM00028">
    <property type="entry name" value="TPR"/>
    <property type="match status" value="3"/>
</dbReference>
<dbReference type="RefSeq" id="WP_146886079.1">
    <property type="nucleotide sequence ID" value="NZ_BJXB01000014.1"/>
</dbReference>
<dbReference type="InterPro" id="IPR050469">
    <property type="entry name" value="Diguanylate_Cyclase"/>
</dbReference>
<dbReference type="OrthoDB" id="73747at2"/>
<dbReference type="SMART" id="SM00267">
    <property type="entry name" value="GGDEF"/>
    <property type="match status" value="1"/>
</dbReference>
<feature type="coiled-coil region" evidence="1">
    <location>
        <begin position="318"/>
        <end position="414"/>
    </location>
</feature>
<dbReference type="SUPFAM" id="SSF55073">
    <property type="entry name" value="Nucleotide cyclase"/>
    <property type="match status" value="1"/>
</dbReference>
<feature type="domain" description="GGDEF" evidence="2">
    <location>
        <begin position="442"/>
        <end position="574"/>
    </location>
</feature>
<dbReference type="Proteomes" id="UP000321306">
    <property type="component" value="Unassembled WGS sequence"/>
</dbReference>
<protein>
    <recommendedName>
        <fullName evidence="2">GGDEF domain-containing protein</fullName>
    </recommendedName>
</protein>
<dbReference type="PROSITE" id="PS50887">
    <property type="entry name" value="GGDEF"/>
    <property type="match status" value="1"/>
</dbReference>
<dbReference type="PANTHER" id="PTHR45138:SF9">
    <property type="entry name" value="DIGUANYLATE CYCLASE DGCM-RELATED"/>
    <property type="match status" value="1"/>
</dbReference>
<dbReference type="InterPro" id="IPR029787">
    <property type="entry name" value="Nucleotide_cyclase"/>
</dbReference>
<dbReference type="Pfam" id="PF00990">
    <property type="entry name" value="GGDEF"/>
    <property type="match status" value="1"/>
</dbReference>
<dbReference type="AlphaFoldDB" id="A0A511N5H6"/>
<dbReference type="FunFam" id="3.30.70.270:FF:000001">
    <property type="entry name" value="Diguanylate cyclase domain protein"/>
    <property type="match status" value="1"/>
</dbReference>
<dbReference type="PANTHER" id="PTHR45138">
    <property type="entry name" value="REGULATORY COMPONENTS OF SENSORY TRANSDUCTION SYSTEM"/>
    <property type="match status" value="1"/>
</dbReference>
<sequence>MSEPLPELYMRLQTVVVPEDWIACALEITSQELQLGQSNPRAIQLARDVITEIRDNGRPEDLPEAINNLATLLFQSNQMYEALETLDAHQQELSQASVAEQRRTLNLKGGIHQMLGDLTAAYAFYEAALQMTRRSQDGVFRGKLLNNMSLLLQQQHRYPQALELLQEAEKLHQEQQNSTELCRVWINQAELLFSEAQLKSGPETAQTLQQATDKLEQTQFLLKVHPNPLLQCLVHDLLARVLLKQGLLDEAQHHALQAIQDTVDLQSEDTLFHSELTLGEIELARNCPLKALAHFQTARQGFEGLGFKENVLEVLEWTVRTLRQLERYQEALEHMEEMFLLDREIRSEEANRQLEVMAYQRKMERMQHEAELERIRSAELEQLVMERMEEVQALLEKKRHLEEANLRMRELSEKDGLTGVYNRRYLNENCEKVFASMRQQDQEFSVLIMDIDNFKSINDRFSHQIGDVVLKTLASLLQQALRTSDTIARYGGEEFVVVMPHTGIHNAKMVAERIRTTVANHPWSQVYEDLKVTLSLGVANNLNVDSAEHMIHVADEALYHSKRTGKNRVTVSPLSEADWEPQQ</sequence>
<dbReference type="InterPro" id="IPR019734">
    <property type="entry name" value="TPR_rpt"/>
</dbReference>
<dbReference type="InterPro" id="IPR000160">
    <property type="entry name" value="GGDEF_dom"/>
</dbReference>
<gene>
    <name evidence="3" type="ORF">DC3_32960</name>
</gene>
<dbReference type="NCBIfam" id="TIGR00254">
    <property type="entry name" value="GGDEF"/>
    <property type="match status" value="1"/>
</dbReference>
<dbReference type="Gene3D" id="1.25.40.10">
    <property type="entry name" value="Tetratricopeptide repeat domain"/>
    <property type="match status" value="2"/>
</dbReference>
<dbReference type="InterPro" id="IPR043128">
    <property type="entry name" value="Rev_trsase/Diguanyl_cyclase"/>
</dbReference>
<dbReference type="SUPFAM" id="SSF48452">
    <property type="entry name" value="TPR-like"/>
    <property type="match status" value="2"/>
</dbReference>
<dbReference type="Pfam" id="PF13424">
    <property type="entry name" value="TPR_12"/>
    <property type="match status" value="1"/>
</dbReference>
<dbReference type="Gene3D" id="3.30.70.270">
    <property type="match status" value="1"/>
</dbReference>